<evidence type="ECO:0000313" key="2">
    <source>
        <dbReference type="EMBL" id="TBT83135.1"/>
    </source>
</evidence>
<evidence type="ECO:0000313" key="3">
    <source>
        <dbReference type="Proteomes" id="UP000292373"/>
    </source>
</evidence>
<gene>
    <name evidence="2" type="ORF">ET989_12395</name>
</gene>
<dbReference type="OrthoDB" id="5638018at2"/>
<dbReference type="Proteomes" id="UP000292373">
    <property type="component" value="Unassembled WGS sequence"/>
</dbReference>
<organism evidence="2 3">
    <name type="scientific">Propioniciclava sinopodophylli</name>
    <dbReference type="NCBI Taxonomy" id="1837344"/>
    <lineage>
        <taxon>Bacteria</taxon>
        <taxon>Bacillati</taxon>
        <taxon>Actinomycetota</taxon>
        <taxon>Actinomycetes</taxon>
        <taxon>Propionibacteriales</taxon>
        <taxon>Propionibacteriaceae</taxon>
        <taxon>Propioniciclava</taxon>
    </lineage>
</organism>
<name>A0A4Q9KBG7_9ACTN</name>
<keyword evidence="3" id="KW-1185">Reference proteome</keyword>
<dbReference type="InterPro" id="IPR009297">
    <property type="entry name" value="DUF952"/>
</dbReference>
<sequence>MPAGRPEATLLPLWHIAHRADWEAAREVGVYLHSTRGRTLGEEGFIHCSYPHQVGLVARGFYADDPEPLVILEVDRDKLGPTKVRVESAPGTDQAFPHLYGPLPTAAVTLVRALAFDDDGALMLGDPEAPEGEQQGFPQETAGGALWPPK</sequence>
<accession>A0A4Q9KBG7</accession>
<dbReference type="PANTHER" id="PTHR34129:SF1">
    <property type="entry name" value="DUF952 DOMAIN-CONTAINING PROTEIN"/>
    <property type="match status" value="1"/>
</dbReference>
<dbReference type="PANTHER" id="PTHR34129">
    <property type="entry name" value="BLR1139 PROTEIN"/>
    <property type="match status" value="1"/>
</dbReference>
<dbReference type="EMBL" id="SDMQ01000014">
    <property type="protein sequence ID" value="TBT83135.1"/>
    <property type="molecule type" value="Genomic_DNA"/>
</dbReference>
<dbReference type="SUPFAM" id="SSF56399">
    <property type="entry name" value="ADP-ribosylation"/>
    <property type="match status" value="1"/>
</dbReference>
<protein>
    <submittedName>
        <fullName evidence="2">DUF952 domain-containing protein</fullName>
    </submittedName>
</protein>
<dbReference type="AlphaFoldDB" id="A0A4Q9KBG7"/>
<comment type="caution">
    <text evidence="2">The sequence shown here is derived from an EMBL/GenBank/DDBJ whole genome shotgun (WGS) entry which is preliminary data.</text>
</comment>
<dbReference type="Pfam" id="PF06108">
    <property type="entry name" value="DUF952"/>
    <property type="match status" value="1"/>
</dbReference>
<reference evidence="2 3" key="1">
    <citation type="submission" date="2019-01" db="EMBL/GenBank/DDBJ databases">
        <title>Lactibacter flavus gen. nov., sp. nov., a novel bacterium of the family Propionibacteriaceae isolated from raw milk and dairy products.</title>
        <authorList>
            <person name="Huptas C."/>
            <person name="Wenning M."/>
            <person name="Breitenwieser F."/>
            <person name="Doll E."/>
            <person name="Von Neubeck M."/>
            <person name="Busse H.-J."/>
            <person name="Scherer S."/>
        </authorList>
    </citation>
    <scope>NUCLEOTIDE SEQUENCE [LARGE SCALE GENOMIC DNA]</scope>
    <source>
        <strain evidence="2 3">KCTC 33808</strain>
    </source>
</reference>
<evidence type="ECO:0000256" key="1">
    <source>
        <dbReference type="SAM" id="MobiDB-lite"/>
    </source>
</evidence>
<proteinExistence type="predicted"/>
<dbReference type="Gene3D" id="3.20.170.20">
    <property type="entry name" value="Protein of unknown function DUF952"/>
    <property type="match status" value="1"/>
</dbReference>
<feature type="region of interest" description="Disordered" evidence="1">
    <location>
        <begin position="124"/>
        <end position="150"/>
    </location>
</feature>